<keyword evidence="3" id="KW-1185">Reference proteome</keyword>
<accession>A0A4Y2X9C7</accession>
<feature type="domain" description="DDE-1" evidence="1">
    <location>
        <begin position="5"/>
        <end position="47"/>
    </location>
</feature>
<dbReference type="AlphaFoldDB" id="A0A4Y2X9C7"/>
<dbReference type="InterPro" id="IPR004875">
    <property type="entry name" value="DDE_SF_endonuclease_dom"/>
</dbReference>
<dbReference type="GO" id="GO:0003676">
    <property type="term" value="F:nucleic acid binding"/>
    <property type="evidence" value="ECO:0007669"/>
    <property type="project" value="InterPro"/>
</dbReference>
<evidence type="ECO:0000259" key="1">
    <source>
        <dbReference type="Pfam" id="PF03184"/>
    </source>
</evidence>
<comment type="caution">
    <text evidence="2">The sequence shown here is derived from an EMBL/GenBank/DDBJ whole genome shotgun (WGS) entry which is preliminary data.</text>
</comment>
<proteinExistence type="predicted"/>
<gene>
    <name evidence="2" type="ORF">AVEN_31938_1</name>
</gene>
<name>A0A4Y2X9C7_ARAVE</name>
<feature type="non-terminal residue" evidence="2">
    <location>
        <position position="1"/>
    </location>
</feature>
<organism evidence="2 3">
    <name type="scientific">Araneus ventricosus</name>
    <name type="common">Orbweaver spider</name>
    <name type="synonym">Epeira ventricosa</name>
    <dbReference type="NCBI Taxonomy" id="182803"/>
    <lineage>
        <taxon>Eukaryota</taxon>
        <taxon>Metazoa</taxon>
        <taxon>Ecdysozoa</taxon>
        <taxon>Arthropoda</taxon>
        <taxon>Chelicerata</taxon>
        <taxon>Arachnida</taxon>
        <taxon>Araneae</taxon>
        <taxon>Araneomorphae</taxon>
        <taxon>Entelegynae</taxon>
        <taxon>Araneoidea</taxon>
        <taxon>Araneidae</taxon>
        <taxon>Araneus</taxon>
    </lineage>
</organism>
<reference evidence="2 3" key="1">
    <citation type="journal article" date="2019" name="Sci. Rep.">
        <title>Orb-weaving spider Araneus ventricosus genome elucidates the spidroin gene catalogue.</title>
        <authorList>
            <person name="Kono N."/>
            <person name="Nakamura H."/>
            <person name="Ohtoshi R."/>
            <person name="Moran D.A.P."/>
            <person name="Shinohara A."/>
            <person name="Yoshida Y."/>
            <person name="Fujiwara M."/>
            <person name="Mori M."/>
            <person name="Tomita M."/>
            <person name="Arakawa K."/>
        </authorList>
    </citation>
    <scope>NUCLEOTIDE SEQUENCE [LARGE SCALE GENOMIC DNA]</scope>
</reference>
<dbReference type="Pfam" id="PF03184">
    <property type="entry name" value="DDE_1"/>
    <property type="match status" value="1"/>
</dbReference>
<dbReference type="EMBL" id="BGPR01073736">
    <property type="protein sequence ID" value="GBO46213.1"/>
    <property type="molecule type" value="Genomic_DNA"/>
</dbReference>
<dbReference type="Proteomes" id="UP000499080">
    <property type="component" value="Unassembled WGS sequence"/>
</dbReference>
<evidence type="ECO:0000313" key="3">
    <source>
        <dbReference type="Proteomes" id="UP000499080"/>
    </source>
</evidence>
<dbReference type="OrthoDB" id="6436717at2759"/>
<sequence>AVEVSDLKAIRVEFLTPNVTSILQPMDQGVINSFKRIYRRVILKRVVMGLELE</sequence>
<protein>
    <recommendedName>
        <fullName evidence="1">DDE-1 domain-containing protein</fullName>
    </recommendedName>
</protein>
<evidence type="ECO:0000313" key="2">
    <source>
        <dbReference type="EMBL" id="GBO46213.1"/>
    </source>
</evidence>